<evidence type="ECO:0000313" key="1">
    <source>
        <dbReference type="EMBL" id="VFK59667.1"/>
    </source>
</evidence>
<organism evidence="1">
    <name type="scientific">Candidatus Kentrum sp. UNK</name>
    <dbReference type="NCBI Taxonomy" id="2126344"/>
    <lineage>
        <taxon>Bacteria</taxon>
        <taxon>Pseudomonadati</taxon>
        <taxon>Pseudomonadota</taxon>
        <taxon>Gammaproteobacteria</taxon>
        <taxon>Candidatus Kentrum</taxon>
    </lineage>
</organism>
<sequence>MCSKSHQNKKISPYGRNDRGVAVDTRVDKRKRIHRLSWWMHFRLSTTLCRRDIMFDAGEDARATLDNQRSFASNRQGMIGVGEMIFSKG</sequence>
<protein>
    <submittedName>
        <fullName evidence="1">Uncharacterized protein</fullName>
    </submittedName>
</protein>
<proteinExistence type="predicted"/>
<dbReference type="EMBL" id="CAADFZ010000008">
    <property type="protein sequence ID" value="VFK59667.1"/>
    <property type="molecule type" value="Genomic_DNA"/>
</dbReference>
<dbReference type="EMBL" id="CAADGD010000006">
    <property type="protein sequence ID" value="VFK68800.1"/>
    <property type="molecule type" value="Genomic_DNA"/>
</dbReference>
<dbReference type="AlphaFoldDB" id="A0A451A0Y0"/>
<reference evidence="1" key="1">
    <citation type="submission" date="2019-02" db="EMBL/GenBank/DDBJ databases">
        <authorList>
            <person name="Gruber-Vodicka R. H."/>
            <person name="Seah K. B. B."/>
        </authorList>
    </citation>
    <scope>NUCLEOTIDE SEQUENCE</scope>
    <source>
        <strain evidence="2">BECK_BY19</strain>
        <strain evidence="1">BECK_BY8</strain>
    </source>
</reference>
<name>A0A451A0Y0_9GAMM</name>
<evidence type="ECO:0000313" key="2">
    <source>
        <dbReference type="EMBL" id="VFK68800.1"/>
    </source>
</evidence>
<accession>A0A451A0Y0</accession>
<gene>
    <name evidence="1" type="ORF">BECKUNK1418G_GA0071005_100827</name>
    <name evidence="2" type="ORF">BECKUNK1418H_GA0071006_100628</name>
</gene>